<keyword evidence="1" id="KW-0804">Transcription</keyword>
<organism evidence="1">
    <name type="scientific">Salmonella enterica subsp. enterica serovar Cotham</name>
    <dbReference type="NCBI Taxonomy" id="2572724"/>
    <lineage>
        <taxon>Bacteria</taxon>
        <taxon>Pseudomonadati</taxon>
        <taxon>Pseudomonadota</taxon>
        <taxon>Gammaproteobacteria</taxon>
        <taxon>Enterobacterales</taxon>
        <taxon>Enterobacteriaceae</taxon>
        <taxon>Salmonella</taxon>
    </lineage>
</organism>
<dbReference type="EMBL" id="AAKOIS010000004">
    <property type="protein sequence ID" value="ECT9337793.1"/>
    <property type="molecule type" value="Genomic_DNA"/>
</dbReference>
<dbReference type="AlphaFoldDB" id="A0A5H7NSH1"/>
<dbReference type="PROSITE" id="PS51257">
    <property type="entry name" value="PROKAR_LIPOPROTEIN"/>
    <property type="match status" value="1"/>
</dbReference>
<protein>
    <submittedName>
        <fullName evidence="1">DNA-directed RNA polymerase subunit beta</fullName>
    </submittedName>
</protein>
<comment type="caution">
    <text evidence="1">The sequence shown here is derived from an EMBL/GenBank/DDBJ whole genome shotgun (WGS) entry which is preliminary data.</text>
</comment>
<sequence length="189" mass="21079">MRKFLLVAGVAALMAGCGEESDFENAINEKISKDGVCYGFCKENNAKVFDDFKLGTPVRVNIYSKDDEDPILIGLKNSGLLNISYEQEMFKRVAILETTDKGRKTNFWDRNNGTCIGHRTVVEITNWTEPSDNNGQKVTQVLYAWKLSGIPGWVDKQAFIAAGINGIDKPKESEIILVKTQKGWKARGL</sequence>
<keyword evidence="1" id="KW-0240">DNA-directed RNA polymerase</keyword>
<accession>A0A5H7NSH1</accession>
<name>A0A5H7NSH1_SALET</name>
<reference evidence="1" key="1">
    <citation type="submission" date="2018-07" db="EMBL/GenBank/DDBJ databases">
        <authorList>
            <consortium name="PulseNet: The National Subtyping Network for Foodborne Disease Surveillance"/>
            <person name="Tarr C.L."/>
            <person name="Trees E."/>
            <person name="Katz L.S."/>
            <person name="Carleton-Romer H.A."/>
            <person name="Stroika S."/>
            <person name="Kucerova Z."/>
            <person name="Roache K.F."/>
            <person name="Sabol A.L."/>
            <person name="Besser J."/>
            <person name="Gerner-Smidt P."/>
        </authorList>
    </citation>
    <scope>NUCLEOTIDE SEQUENCE</scope>
    <source>
        <strain evidence="1">2015AM-0391</strain>
    </source>
</reference>
<proteinExistence type="predicted"/>
<evidence type="ECO:0000313" key="1">
    <source>
        <dbReference type="EMBL" id="ECT9337793.1"/>
    </source>
</evidence>
<gene>
    <name evidence="1" type="ORF">CG757_14515</name>
</gene>
<dbReference type="GO" id="GO:0000428">
    <property type="term" value="C:DNA-directed RNA polymerase complex"/>
    <property type="evidence" value="ECO:0007669"/>
    <property type="project" value="UniProtKB-KW"/>
</dbReference>